<protein>
    <submittedName>
        <fullName evidence="2">Putative secreted protein</fullName>
    </submittedName>
</protein>
<dbReference type="EMBL" id="GGFL01008455">
    <property type="protein sequence ID" value="MBW72633.1"/>
    <property type="molecule type" value="Transcribed_RNA"/>
</dbReference>
<evidence type="ECO:0000256" key="1">
    <source>
        <dbReference type="SAM" id="MobiDB-lite"/>
    </source>
</evidence>
<organism evidence="2">
    <name type="scientific">Anopheles darlingi</name>
    <name type="common">Mosquito</name>
    <dbReference type="NCBI Taxonomy" id="43151"/>
    <lineage>
        <taxon>Eukaryota</taxon>
        <taxon>Metazoa</taxon>
        <taxon>Ecdysozoa</taxon>
        <taxon>Arthropoda</taxon>
        <taxon>Hexapoda</taxon>
        <taxon>Insecta</taxon>
        <taxon>Pterygota</taxon>
        <taxon>Neoptera</taxon>
        <taxon>Endopterygota</taxon>
        <taxon>Diptera</taxon>
        <taxon>Nematocera</taxon>
        <taxon>Culicoidea</taxon>
        <taxon>Culicidae</taxon>
        <taxon>Anophelinae</taxon>
        <taxon>Anopheles</taxon>
    </lineage>
</organism>
<sequence>MISRRIFFPLTNICPSASSCSFSLIFFGFRVASAETISNPPSAPATFSTVLWCGFPLAKASSAPASSPVSSSDELSSLETCPLETSCRARRLAFLPSGSFSPSVSLSSPSTFTPDFLYAAIS</sequence>
<dbReference type="AlphaFoldDB" id="A0A2M4D506"/>
<feature type="region of interest" description="Disordered" evidence="1">
    <location>
        <begin position="60"/>
        <end position="80"/>
    </location>
</feature>
<accession>A0A2M4D506</accession>
<dbReference type="PROSITE" id="PS51257">
    <property type="entry name" value="PROKAR_LIPOPROTEIN"/>
    <property type="match status" value="1"/>
</dbReference>
<feature type="compositionally biased region" description="Low complexity" evidence="1">
    <location>
        <begin position="60"/>
        <end position="78"/>
    </location>
</feature>
<name>A0A2M4D506_ANODA</name>
<proteinExistence type="predicted"/>
<reference evidence="2" key="1">
    <citation type="submission" date="2018-01" db="EMBL/GenBank/DDBJ databases">
        <title>An insight into the sialome of Amazonian anophelines.</title>
        <authorList>
            <person name="Ribeiro J.M."/>
            <person name="Scarpassa V."/>
            <person name="Calvo E."/>
        </authorList>
    </citation>
    <scope>NUCLEOTIDE SEQUENCE</scope>
</reference>
<evidence type="ECO:0000313" key="2">
    <source>
        <dbReference type="EMBL" id="MBW72633.1"/>
    </source>
</evidence>